<gene>
    <name evidence="1" type="ORF">DFW101_2053</name>
</gene>
<dbReference type="EMBL" id="CM001368">
    <property type="protein sequence ID" value="EHJ48059.1"/>
    <property type="molecule type" value="Genomic_DNA"/>
</dbReference>
<reference evidence="2" key="1">
    <citation type="journal article" date="2015" name="Genome Announc.">
        <title>High-Quality Draft Genome Sequence of Desulfovibrio carbinoliphilus FW-101-2B, an Organic Acid-Oxidizing Sulfate-Reducing Bacterium Isolated from Uranium(VI)-Contaminated Groundwater.</title>
        <authorList>
            <person name="Ramsay B.D."/>
            <person name="Hwang C."/>
            <person name="Woo H.L."/>
            <person name="Carroll S.L."/>
            <person name="Lucas S."/>
            <person name="Han J."/>
            <person name="Lapidus A.L."/>
            <person name="Cheng J.F."/>
            <person name="Goodwin L.A."/>
            <person name="Pitluck S."/>
            <person name="Peters L."/>
            <person name="Chertkov O."/>
            <person name="Held B."/>
            <person name="Detter J.C."/>
            <person name="Han C.S."/>
            <person name="Tapia R."/>
            <person name="Land M.L."/>
            <person name="Hauser L.J."/>
            <person name="Kyrpides N.C."/>
            <person name="Ivanova N.N."/>
            <person name="Mikhailova N."/>
            <person name="Pagani I."/>
            <person name="Woyke T."/>
            <person name="Arkin A.P."/>
            <person name="Dehal P."/>
            <person name="Chivian D."/>
            <person name="Criddle C.S."/>
            <person name="Wu W."/>
            <person name="Chakraborty R."/>
            <person name="Hazen T.C."/>
            <person name="Fields M.W."/>
        </authorList>
    </citation>
    <scope>NUCLEOTIDE SEQUENCE [LARGE SCALE GENOMIC DNA]</scope>
    <source>
        <strain evidence="2">FW-101-2B</strain>
    </source>
</reference>
<dbReference type="Proteomes" id="UP000004662">
    <property type="component" value="Chromosome"/>
</dbReference>
<name>G7Q845_9BACT</name>
<evidence type="ECO:0000313" key="2">
    <source>
        <dbReference type="Proteomes" id="UP000004662"/>
    </source>
</evidence>
<evidence type="ECO:0000313" key="1">
    <source>
        <dbReference type="EMBL" id="EHJ48059.1"/>
    </source>
</evidence>
<dbReference type="STRING" id="694327.DFW101_2053"/>
<dbReference type="eggNOG" id="ENOG503468M">
    <property type="taxonomic scope" value="Bacteria"/>
</dbReference>
<dbReference type="AlphaFoldDB" id="G7Q845"/>
<organism evidence="1 2">
    <name type="scientific">Solidesulfovibrio carbinoliphilus subsp. oakridgensis</name>
    <dbReference type="NCBI Taxonomy" id="694327"/>
    <lineage>
        <taxon>Bacteria</taxon>
        <taxon>Pseudomonadati</taxon>
        <taxon>Thermodesulfobacteriota</taxon>
        <taxon>Desulfovibrionia</taxon>
        <taxon>Desulfovibrionales</taxon>
        <taxon>Desulfovibrionaceae</taxon>
        <taxon>Solidesulfovibrio</taxon>
    </lineage>
</organism>
<proteinExistence type="predicted"/>
<protein>
    <submittedName>
        <fullName evidence="1">Uncharacterized protein</fullName>
    </submittedName>
</protein>
<keyword evidence="2" id="KW-1185">Reference proteome</keyword>
<dbReference type="HOGENOM" id="CLU_089248_0_0_7"/>
<dbReference type="OrthoDB" id="5470186at2"/>
<sequence length="253" mass="28285">MTVGTEYADDLKHELMTEMADNFFSRRRRLDERLEAYAGLREKVERQGRLALARWRAFRELLLGGAEADRFLARLGFDPASLAAFPTTAFQPRHRRPLALTAAGRYRKAVAAAYETLRQELENYNEGTFVPDPRDPRRMARVPGFDHLRETGRELNDEIAAVNSCQCPSDMLQFAKSLDPVRQQQERACGGIGDACRLDEALAYHPLDLDHPGVPVLPTPPPLDTIEDELEGLADRLYAADPARAKAALAAGK</sequence>
<accession>G7Q845</accession>
<dbReference type="RefSeq" id="WP_009181443.1">
    <property type="nucleotide sequence ID" value="NZ_CM001368.1"/>
</dbReference>